<reference evidence="2" key="1">
    <citation type="submission" date="2022-05" db="EMBL/GenBank/DDBJ databases">
        <authorList>
            <person name="Ruan C."/>
        </authorList>
    </citation>
    <scope>NUCLEOTIDE SEQUENCE</scope>
</reference>
<evidence type="ECO:0000313" key="2">
    <source>
        <dbReference type="EMBL" id="USL85066.1"/>
    </source>
</evidence>
<evidence type="ECO:0000313" key="3">
    <source>
        <dbReference type="Proteomes" id="UP001057418"/>
    </source>
</evidence>
<dbReference type="InterPro" id="IPR027434">
    <property type="entry name" value="Homing_endonucl"/>
</dbReference>
<name>A0A9E7MIU1_9CAUD</name>
<dbReference type="SUPFAM" id="SSF55608">
    <property type="entry name" value="Homing endonucleases"/>
    <property type="match status" value="1"/>
</dbReference>
<sequence length="132" mass="14076">MIHGDRDDLLWLAGLLEGEGSFDAHRGRYPRIRLAMTDRDVVGRAASLMDAKIRLALHPAPAKATWHTEISGARAAAIMRQILPHMGARRSAKIAEVLGVVAFPANVQATKSSTPGPRVSRPAGIVKPATAA</sequence>
<dbReference type="EMBL" id="ON528933">
    <property type="protein sequence ID" value="USL85066.1"/>
    <property type="molecule type" value="Genomic_DNA"/>
</dbReference>
<dbReference type="Proteomes" id="UP001057418">
    <property type="component" value="Segment"/>
</dbReference>
<keyword evidence="2" id="KW-0378">Hydrolase</keyword>
<feature type="region of interest" description="Disordered" evidence="1">
    <location>
        <begin position="109"/>
        <end position="132"/>
    </location>
</feature>
<protein>
    <submittedName>
        <fullName evidence="2">HNH endonuclease</fullName>
    </submittedName>
</protein>
<organism evidence="2 3">
    <name type="scientific">Arthrobacter phage SWEP2</name>
    <dbReference type="NCBI Taxonomy" id="2945958"/>
    <lineage>
        <taxon>Viruses</taxon>
        <taxon>Duplodnaviria</taxon>
        <taxon>Heunggongvirae</taxon>
        <taxon>Uroviricota</taxon>
        <taxon>Caudoviricetes</taxon>
        <taxon>Casidaviridae</taxon>
        <taxon>Swepdovirus</taxon>
        <taxon>Swepdovirus SWEP2</taxon>
    </lineage>
</organism>
<accession>A0A9E7MIU1</accession>
<keyword evidence="2" id="KW-0540">Nuclease</keyword>
<dbReference type="GO" id="GO:0004519">
    <property type="term" value="F:endonuclease activity"/>
    <property type="evidence" value="ECO:0007669"/>
    <property type="project" value="UniProtKB-KW"/>
</dbReference>
<keyword evidence="2" id="KW-0255">Endonuclease</keyword>
<keyword evidence="3" id="KW-1185">Reference proteome</keyword>
<proteinExistence type="predicted"/>
<evidence type="ECO:0000256" key="1">
    <source>
        <dbReference type="SAM" id="MobiDB-lite"/>
    </source>
</evidence>